<name>A0A4Y2RPR9_ARAVE</name>
<protein>
    <submittedName>
        <fullName evidence="2">Uncharacterized protein</fullName>
    </submittedName>
</protein>
<sequence>MRIFCLVSLDVGINYSHYECIWFHRIARTAYTLNPKYNHRSSRLPLLNAIGAISLPTLSAELPAKISSAAQTKEKTINECSSSSTTCNAELKKNNEVQGGGAPKGDSVSAN</sequence>
<comment type="caution">
    <text evidence="2">The sequence shown here is derived from an EMBL/GenBank/DDBJ whole genome shotgun (WGS) entry which is preliminary data.</text>
</comment>
<evidence type="ECO:0000313" key="2">
    <source>
        <dbReference type="EMBL" id="GBN77356.1"/>
    </source>
</evidence>
<keyword evidence="3" id="KW-1185">Reference proteome</keyword>
<feature type="region of interest" description="Disordered" evidence="1">
    <location>
        <begin position="91"/>
        <end position="111"/>
    </location>
</feature>
<organism evidence="2 3">
    <name type="scientific">Araneus ventricosus</name>
    <name type="common">Orbweaver spider</name>
    <name type="synonym">Epeira ventricosa</name>
    <dbReference type="NCBI Taxonomy" id="182803"/>
    <lineage>
        <taxon>Eukaryota</taxon>
        <taxon>Metazoa</taxon>
        <taxon>Ecdysozoa</taxon>
        <taxon>Arthropoda</taxon>
        <taxon>Chelicerata</taxon>
        <taxon>Arachnida</taxon>
        <taxon>Araneae</taxon>
        <taxon>Araneomorphae</taxon>
        <taxon>Entelegynae</taxon>
        <taxon>Araneoidea</taxon>
        <taxon>Araneidae</taxon>
        <taxon>Araneus</taxon>
    </lineage>
</organism>
<proteinExistence type="predicted"/>
<gene>
    <name evidence="2" type="ORF">AVEN_203266_1</name>
</gene>
<dbReference type="Proteomes" id="UP000499080">
    <property type="component" value="Unassembled WGS sequence"/>
</dbReference>
<evidence type="ECO:0000313" key="3">
    <source>
        <dbReference type="Proteomes" id="UP000499080"/>
    </source>
</evidence>
<accession>A0A4Y2RPR9</accession>
<dbReference type="AlphaFoldDB" id="A0A4Y2RPR9"/>
<evidence type="ECO:0000256" key="1">
    <source>
        <dbReference type="SAM" id="MobiDB-lite"/>
    </source>
</evidence>
<reference evidence="2 3" key="1">
    <citation type="journal article" date="2019" name="Sci. Rep.">
        <title>Orb-weaving spider Araneus ventricosus genome elucidates the spidroin gene catalogue.</title>
        <authorList>
            <person name="Kono N."/>
            <person name="Nakamura H."/>
            <person name="Ohtoshi R."/>
            <person name="Moran D.A.P."/>
            <person name="Shinohara A."/>
            <person name="Yoshida Y."/>
            <person name="Fujiwara M."/>
            <person name="Mori M."/>
            <person name="Tomita M."/>
            <person name="Arakawa K."/>
        </authorList>
    </citation>
    <scope>NUCLEOTIDE SEQUENCE [LARGE SCALE GENOMIC DNA]</scope>
</reference>
<dbReference type="EMBL" id="BGPR01017810">
    <property type="protein sequence ID" value="GBN77356.1"/>
    <property type="molecule type" value="Genomic_DNA"/>
</dbReference>